<protein>
    <submittedName>
        <fullName evidence="1">Uncharacterized protein</fullName>
    </submittedName>
</protein>
<evidence type="ECO:0000313" key="2">
    <source>
        <dbReference type="Proteomes" id="UP000027222"/>
    </source>
</evidence>
<organism evidence="1 2">
    <name type="scientific">Galerina marginata (strain CBS 339.88)</name>
    <dbReference type="NCBI Taxonomy" id="685588"/>
    <lineage>
        <taxon>Eukaryota</taxon>
        <taxon>Fungi</taxon>
        <taxon>Dikarya</taxon>
        <taxon>Basidiomycota</taxon>
        <taxon>Agaricomycotina</taxon>
        <taxon>Agaricomycetes</taxon>
        <taxon>Agaricomycetidae</taxon>
        <taxon>Agaricales</taxon>
        <taxon>Agaricineae</taxon>
        <taxon>Strophariaceae</taxon>
        <taxon>Galerina</taxon>
    </lineage>
</organism>
<reference evidence="2" key="1">
    <citation type="journal article" date="2014" name="Proc. Natl. Acad. Sci. U.S.A.">
        <title>Extensive sampling of basidiomycete genomes demonstrates inadequacy of the white-rot/brown-rot paradigm for wood decay fungi.</title>
        <authorList>
            <person name="Riley R."/>
            <person name="Salamov A.A."/>
            <person name="Brown D.W."/>
            <person name="Nagy L.G."/>
            <person name="Floudas D."/>
            <person name="Held B.W."/>
            <person name="Levasseur A."/>
            <person name="Lombard V."/>
            <person name="Morin E."/>
            <person name="Otillar R."/>
            <person name="Lindquist E.A."/>
            <person name="Sun H."/>
            <person name="LaButti K.M."/>
            <person name="Schmutz J."/>
            <person name="Jabbour D."/>
            <person name="Luo H."/>
            <person name="Baker S.E."/>
            <person name="Pisabarro A.G."/>
            <person name="Walton J.D."/>
            <person name="Blanchette R.A."/>
            <person name="Henrissat B."/>
            <person name="Martin F."/>
            <person name="Cullen D."/>
            <person name="Hibbett D.S."/>
            <person name="Grigoriev I.V."/>
        </authorList>
    </citation>
    <scope>NUCLEOTIDE SEQUENCE [LARGE SCALE GENOMIC DNA]</scope>
    <source>
        <strain evidence="2">CBS 339.88</strain>
    </source>
</reference>
<dbReference type="Proteomes" id="UP000027222">
    <property type="component" value="Unassembled WGS sequence"/>
</dbReference>
<keyword evidence="2" id="KW-1185">Reference proteome</keyword>
<sequence length="538" mass="60900">MKSHSKLSLDPPCILCGLVPCEPCKDLAKVEKRVLETVAVLADLEKTRQSLRARVNRVHASLIQRVPLEIAAIIFEYSVADYEEDSDLWRNHRSPYKRIKLGHICRSWREIAWSTPTLWNTISIKIRHRFEKPNMTMWQEWLDRSGNLPLSIDLKSPYYGSADGLEYYRPLMDLINHYSCRWRSLRAIISPDLLCRLHGPDTPSPSMVDTLIIIPTAEIGEVKSMAKFSLQNARPSPKYVEIGGILLKSFDISWNNVTHMVVSSENSPFFCDECLEVFRQAPQLVKCKLDRIMVGRGGYIPTSVITLNCLRCLEINHASDVSIQILFDLLLLPSLEEYSHDSNNGSFPVASFVSLVERSGCSLKKMVLTDTDYEAGTIVELCSVVPSLEELQIYTFDGEETDTESLLAQLGETSILACSGTGKSASFLPDLRKLSIEGLRPFRWATLAKIFGSQYDGLPVDQRLDEKEKGVNEQYRPLRSIHIDSNGFDEEPVGKELIPRFTNAARRGVEFTGDWLLSSIKHRGITLEEQDRERTSKG</sequence>
<proteinExistence type="predicted"/>
<dbReference type="HOGENOM" id="CLU_018544_14_1_1"/>
<dbReference type="EMBL" id="KL142380">
    <property type="protein sequence ID" value="KDR75616.1"/>
    <property type="molecule type" value="Genomic_DNA"/>
</dbReference>
<evidence type="ECO:0000313" key="1">
    <source>
        <dbReference type="EMBL" id="KDR75616.1"/>
    </source>
</evidence>
<dbReference type="AlphaFoldDB" id="A0A067SXJ6"/>
<dbReference type="InterPro" id="IPR032675">
    <property type="entry name" value="LRR_dom_sf"/>
</dbReference>
<dbReference type="OrthoDB" id="3139566at2759"/>
<dbReference type="Gene3D" id="3.80.10.10">
    <property type="entry name" value="Ribonuclease Inhibitor"/>
    <property type="match status" value="1"/>
</dbReference>
<name>A0A067SXJ6_GALM3</name>
<gene>
    <name evidence="1" type="ORF">GALMADRAFT_226243</name>
</gene>
<accession>A0A067SXJ6</accession>